<evidence type="ECO:0000256" key="3">
    <source>
        <dbReference type="ARBA" id="ARBA00023163"/>
    </source>
</evidence>
<dbReference type="SUPFAM" id="SSF46785">
    <property type="entry name" value="Winged helix' DNA-binding domain"/>
    <property type="match status" value="1"/>
</dbReference>
<accession>A0A2T1D5N6</accession>
<dbReference type="PANTHER" id="PTHR42756">
    <property type="entry name" value="TRANSCRIPTIONAL REGULATOR, MARR"/>
    <property type="match status" value="1"/>
</dbReference>
<dbReference type="Pfam" id="PF01047">
    <property type="entry name" value="MarR"/>
    <property type="match status" value="1"/>
</dbReference>
<feature type="domain" description="HTH marR-type" evidence="4">
    <location>
        <begin position="1"/>
        <end position="132"/>
    </location>
</feature>
<dbReference type="PROSITE" id="PS01117">
    <property type="entry name" value="HTH_MARR_1"/>
    <property type="match status" value="1"/>
</dbReference>
<keyword evidence="2" id="KW-0238">DNA-binding</keyword>
<protein>
    <submittedName>
        <fullName evidence="5">MarR family transcriptional regulator</fullName>
    </submittedName>
</protein>
<keyword evidence="3" id="KW-0804">Transcription</keyword>
<dbReference type="InterPro" id="IPR023187">
    <property type="entry name" value="Tscrpt_reg_MarR-type_CS"/>
</dbReference>
<evidence type="ECO:0000313" key="5">
    <source>
        <dbReference type="EMBL" id="PSB15800.1"/>
    </source>
</evidence>
<evidence type="ECO:0000313" key="6">
    <source>
        <dbReference type="Proteomes" id="UP000238634"/>
    </source>
</evidence>
<dbReference type="OrthoDB" id="9799747at2"/>
<dbReference type="InterPro" id="IPR000835">
    <property type="entry name" value="HTH_MarR-typ"/>
</dbReference>
<organism evidence="5 6">
    <name type="scientific">Phormidesmis priestleyi ULC007</name>
    <dbReference type="NCBI Taxonomy" id="1920490"/>
    <lineage>
        <taxon>Bacteria</taxon>
        <taxon>Bacillati</taxon>
        <taxon>Cyanobacteriota</taxon>
        <taxon>Cyanophyceae</taxon>
        <taxon>Leptolyngbyales</taxon>
        <taxon>Leptolyngbyaceae</taxon>
        <taxon>Phormidesmis</taxon>
    </lineage>
</organism>
<reference evidence="5 6" key="2">
    <citation type="submission" date="2018-03" db="EMBL/GenBank/DDBJ databases">
        <title>The ancient ancestry and fast evolution of plastids.</title>
        <authorList>
            <person name="Moore K.R."/>
            <person name="Magnabosco C."/>
            <person name="Momper L."/>
            <person name="Gold D.A."/>
            <person name="Bosak T."/>
            <person name="Fournier G.P."/>
        </authorList>
    </citation>
    <scope>NUCLEOTIDE SEQUENCE [LARGE SCALE GENOMIC DNA]</scope>
    <source>
        <strain evidence="5 6">ULC007</strain>
    </source>
</reference>
<keyword evidence="6" id="KW-1185">Reference proteome</keyword>
<dbReference type="GO" id="GO:0003677">
    <property type="term" value="F:DNA binding"/>
    <property type="evidence" value="ECO:0007669"/>
    <property type="project" value="UniProtKB-KW"/>
</dbReference>
<dbReference type="InterPro" id="IPR036390">
    <property type="entry name" value="WH_DNA-bd_sf"/>
</dbReference>
<dbReference type="Gene3D" id="1.10.10.10">
    <property type="entry name" value="Winged helix-like DNA-binding domain superfamily/Winged helix DNA-binding domain"/>
    <property type="match status" value="1"/>
</dbReference>
<evidence type="ECO:0000259" key="4">
    <source>
        <dbReference type="PROSITE" id="PS50995"/>
    </source>
</evidence>
<gene>
    <name evidence="5" type="ORF">C7B65_23500</name>
</gene>
<evidence type="ECO:0000256" key="1">
    <source>
        <dbReference type="ARBA" id="ARBA00023015"/>
    </source>
</evidence>
<dbReference type="GO" id="GO:0003700">
    <property type="term" value="F:DNA-binding transcription factor activity"/>
    <property type="evidence" value="ECO:0007669"/>
    <property type="project" value="InterPro"/>
</dbReference>
<evidence type="ECO:0000256" key="2">
    <source>
        <dbReference type="ARBA" id="ARBA00023125"/>
    </source>
</evidence>
<comment type="caution">
    <text evidence="5">The sequence shown here is derived from an EMBL/GenBank/DDBJ whole genome shotgun (WGS) entry which is preliminary data.</text>
</comment>
<keyword evidence="1" id="KW-0805">Transcription regulation</keyword>
<dbReference type="Proteomes" id="UP000238634">
    <property type="component" value="Unassembled WGS sequence"/>
</dbReference>
<sequence length="134" mass="15337">MPMLRELAQTYQAFCAYDEAHIRELGLTPPQFDVIATLGNTSGMFMNQLAEKTLVTKGTLTGIVDRLEQKGLVRREVPPKNRRCFLIVLTSEGEQVFEDVFPAHIAYLKERFDQLDPQELSQIKSALQRLREIL</sequence>
<reference evidence="5 6" key="1">
    <citation type="submission" date="2018-02" db="EMBL/GenBank/DDBJ databases">
        <authorList>
            <person name="Cohen D.B."/>
            <person name="Kent A.D."/>
        </authorList>
    </citation>
    <scope>NUCLEOTIDE SEQUENCE [LARGE SCALE GENOMIC DNA]</scope>
    <source>
        <strain evidence="5 6">ULC007</strain>
    </source>
</reference>
<dbReference type="SMART" id="SM00347">
    <property type="entry name" value="HTH_MARR"/>
    <property type="match status" value="1"/>
</dbReference>
<dbReference type="InterPro" id="IPR036388">
    <property type="entry name" value="WH-like_DNA-bd_sf"/>
</dbReference>
<dbReference type="AlphaFoldDB" id="A0A2T1D5N6"/>
<dbReference type="STRING" id="1920490.GCA_001895925_00420"/>
<dbReference type="EMBL" id="PVWG01000053">
    <property type="protein sequence ID" value="PSB15800.1"/>
    <property type="molecule type" value="Genomic_DNA"/>
</dbReference>
<dbReference type="PRINTS" id="PR00598">
    <property type="entry name" value="HTHMARR"/>
</dbReference>
<proteinExistence type="predicted"/>
<dbReference type="PANTHER" id="PTHR42756:SF1">
    <property type="entry name" value="TRANSCRIPTIONAL REPRESSOR OF EMRAB OPERON"/>
    <property type="match status" value="1"/>
</dbReference>
<name>A0A2T1D5N6_9CYAN</name>
<dbReference type="PROSITE" id="PS50995">
    <property type="entry name" value="HTH_MARR_2"/>
    <property type="match status" value="1"/>
</dbReference>